<dbReference type="AlphaFoldDB" id="A0A4Y7SYM9"/>
<proteinExistence type="predicted"/>
<keyword evidence="3" id="KW-1185">Reference proteome</keyword>
<name>A0A4Y7SYM9_COPMI</name>
<evidence type="ECO:0000313" key="2">
    <source>
        <dbReference type="EMBL" id="TEB26329.1"/>
    </source>
</evidence>
<dbReference type="Proteomes" id="UP000298030">
    <property type="component" value="Unassembled WGS sequence"/>
</dbReference>
<reference evidence="2 3" key="1">
    <citation type="journal article" date="2019" name="Nat. Ecol. Evol.">
        <title>Megaphylogeny resolves global patterns of mushroom evolution.</title>
        <authorList>
            <person name="Varga T."/>
            <person name="Krizsan K."/>
            <person name="Foldi C."/>
            <person name="Dima B."/>
            <person name="Sanchez-Garcia M."/>
            <person name="Sanchez-Ramirez S."/>
            <person name="Szollosi G.J."/>
            <person name="Szarkandi J.G."/>
            <person name="Papp V."/>
            <person name="Albert L."/>
            <person name="Andreopoulos W."/>
            <person name="Angelini C."/>
            <person name="Antonin V."/>
            <person name="Barry K.W."/>
            <person name="Bougher N.L."/>
            <person name="Buchanan P."/>
            <person name="Buyck B."/>
            <person name="Bense V."/>
            <person name="Catcheside P."/>
            <person name="Chovatia M."/>
            <person name="Cooper J."/>
            <person name="Damon W."/>
            <person name="Desjardin D."/>
            <person name="Finy P."/>
            <person name="Geml J."/>
            <person name="Haridas S."/>
            <person name="Hughes K."/>
            <person name="Justo A."/>
            <person name="Karasinski D."/>
            <person name="Kautmanova I."/>
            <person name="Kiss B."/>
            <person name="Kocsube S."/>
            <person name="Kotiranta H."/>
            <person name="LaButti K.M."/>
            <person name="Lechner B.E."/>
            <person name="Liimatainen K."/>
            <person name="Lipzen A."/>
            <person name="Lukacs Z."/>
            <person name="Mihaltcheva S."/>
            <person name="Morgado L.N."/>
            <person name="Niskanen T."/>
            <person name="Noordeloos M.E."/>
            <person name="Ohm R.A."/>
            <person name="Ortiz-Santana B."/>
            <person name="Ovrebo C."/>
            <person name="Racz N."/>
            <person name="Riley R."/>
            <person name="Savchenko A."/>
            <person name="Shiryaev A."/>
            <person name="Soop K."/>
            <person name="Spirin V."/>
            <person name="Szebenyi C."/>
            <person name="Tomsovsky M."/>
            <person name="Tulloss R.E."/>
            <person name="Uehling J."/>
            <person name="Grigoriev I.V."/>
            <person name="Vagvolgyi C."/>
            <person name="Papp T."/>
            <person name="Martin F.M."/>
            <person name="Miettinen O."/>
            <person name="Hibbett D.S."/>
            <person name="Nagy L.G."/>
        </authorList>
    </citation>
    <scope>NUCLEOTIDE SEQUENCE [LARGE SCALE GENOMIC DNA]</scope>
    <source>
        <strain evidence="2 3">FP101781</strain>
    </source>
</reference>
<evidence type="ECO:0000256" key="1">
    <source>
        <dbReference type="SAM" id="MobiDB-lite"/>
    </source>
</evidence>
<gene>
    <name evidence="2" type="ORF">FA13DRAFT_1795757</name>
</gene>
<feature type="region of interest" description="Disordered" evidence="1">
    <location>
        <begin position="1"/>
        <end position="34"/>
    </location>
</feature>
<evidence type="ECO:0000313" key="3">
    <source>
        <dbReference type="Proteomes" id="UP000298030"/>
    </source>
</evidence>
<sequence>MTQLSHIPSDDDMQPPFTQRDPNDDDVPRSSVTGQPIHRLSDIWLRNPAYIDGARQPPLFFQSVEAIDEAIAAWGPRTGIWPTYNRSVPSPPDTPLEQSYALNATMARVTPTPIPTATVAQTVQGSQSATPGSTQQEGEGDGAEGPSASATNPDEYIICSSFLSPAPLVPGAKPTKKSQSTIKVFSHDLTAMSRMELSAVMLLVHRLGQAFHPGVRFRMYWAGSAGGKSGAASILTDADFDVNLAALFRKRIKPEVCVEFSSMDLEPFHIQEVAVQNAAAGVNEEELIFGTQVPQVSSFTTNTQFHGVYIMELKKKHRCDQHCGEHGEPGYCYVAPDGTHVRLNMHRLRLWAAAWAAGEATKYQPPNTEVFDSPRNGVGTGSTDLATLQSLVVAALLPTVLAGKKRVRSPSLSPRHYRTPPRASTSHLSPPLSPLPPPGTELEVFLAAFNAKEGINFTSYVSAFEQLDLTPDVIPSADTALIADICMTTIGKALKLKIFGKKWSARFARKCTVS</sequence>
<feature type="region of interest" description="Disordered" evidence="1">
    <location>
        <begin position="407"/>
        <end position="434"/>
    </location>
</feature>
<feature type="compositionally biased region" description="Polar residues" evidence="1">
    <location>
        <begin position="124"/>
        <end position="137"/>
    </location>
</feature>
<comment type="caution">
    <text evidence="2">The sequence shown here is derived from an EMBL/GenBank/DDBJ whole genome shotgun (WGS) entry which is preliminary data.</text>
</comment>
<organism evidence="2 3">
    <name type="scientific">Coprinellus micaceus</name>
    <name type="common">Glistening ink-cap mushroom</name>
    <name type="synonym">Coprinus micaceus</name>
    <dbReference type="NCBI Taxonomy" id="71717"/>
    <lineage>
        <taxon>Eukaryota</taxon>
        <taxon>Fungi</taxon>
        <taxon>Dikarya</taxon>
        <taxon>Basidiomycota</taxon>
        <taxon>Agaricomycotina</taxon>
        <taxon>Agaricomycetes</taxon>
        <taxon>Agaricomycetidae</taxon>
        <taxon>Agaricales</taxon>
        <taxon>Agaricineae</taxon>
        <taxon>Psathyrellaceae</taxon>
        <taxon>Coprinellus</taxon>
    </lineage>
</organism>
<feature type="region of interest" description="Disordered" evidence="1">
    <location>
        <begin position="121"/>
        <end position="150"/>
    </location>
</feature>
<accession>A0A4Y7SYM9</accession>
<protein>
    <submittedName>
        <fullName evidence="2">Uncharacterized protein</fullName>
    </submittedName>
</protein>
<dbReference type="EMBL" id="QPFP01000049">
    <property type="protein sequence ID" value="TEB26329.1"/>
    <property type="molecule type" value="Genomic_DNA"/>
</dbReference>
<dbReference type="OrthoDB" id="3261928at2759"/>